<dbReference type="InterPro" id="IPR029006">
    <property type="entry name" value="ADF-H/Gelsolin-like_dom_sf"/>
</dbReference>
<dbReference type="PANTHER" id="PTHR11977">
    <property type="entry name" value="VILLIN"/>
    <property type="match status" value="1"/>
</dbReference>
<feature type="compositionally biased region" description="Polar residues" evidence="1">
    <location>
        <begin position="312"/>
        <end position="332"/>
    </location>
</feature>
<proteinExistence type="predicted"/>
<organism evidence="3 4">
    <name type="scientific">Lachnellula suecica</name>
    <dbReference type="NCBI Taxonomy" id="602035"/>
    <lineage>
        <taxon>Eukaryota</taxon>
        <taxon>Fungi</taxon>
        <taxon>Dikarya</taxon>
        <taxon>Ascomycota</taxon>
        <taxon>Pezizomycotina</taxon>
        <taxon>Leotiomycetes</taxon>
        <taxon>Helotiales</taxon>
        <taxon>Lachnaceae</taxon>
        <taxon>Lachnellula</taxon>
    </lineage>
</organism>
<dbReference type="GO" id="GO:0051014">
    <property type="term" value="P:actin filament severing"/>
    <property type="evidence" value="ECO:0007669"/>
    <property type="project" value="TreeGrafter"/>
</dbReference>
<reference evidence="3 4" key="1">
    <citation type="submission" date="2018-05" db="EMBL/GenBank/DDBJ databases">
        <title>Genome sequencing and assembly of the regulated plant pathogen Lachnellula willkommii and related sister species for the development of diagnostic species identification markers.</title>
        <authorList>
            <person name="Giroux E."/>
            <person name="Bilodeau G."/>
        </authorList>
    </citation>
    <scope>NUCLEOTIDE SEQUENCE [LARGE SCALE GENOMIC DNA]</scope>
    <source>
        <strain evidence="3 4">CBS 268.59</strain>
    </source>
</reference>
<sequence>MSTSTTNAEVLESGPQLTHMTKGRARGPRRKAPADAPVVSSVISDEPKEIQQKVVVPPESPIKSPNNSSNVADLAKLSNPSKSMELAQTPTSQADIENSVSQPSSPRKLDMKRRSQFLQEVPNKNNKTEPQLDSPKPLSPTKKANPVEIPLVMSAPTPILDPLPPTRAKPDAPPKSPATNSKASEKLASTMEPFKPDSPVRPLQYSPLLSKPKALPERSPVMKSDELNGARPQSLKSVKNITAQWDRPSDVSPQRSPRTRSPIRLPTHEDEKANMVAAGLRPASPAKGVAPIGLGIETKEPSTPRPLPVPPTKSTISSPRSPGLQASKSPRIQDSLVPQASEASIMLGDFFGEHTTPPEFRADTAGILATRPDQGTNIKTLRSALYQLSVDGKKQLVPSHQERILFEGNFYICSHTFGNTAGKKITEVYYWVGDEVPASTAGEAEIFAQKEARSAGAKLLTIRQGHETPEFFHALGGILIIRRGTSNKYDSLAPHILCGRKHFGQIAFDEVDFSAQSLCSGFPYLISTQSGKSYLWKGKGSGIDELSCARLIGMDFGLTGEIEEVEDGNEPASFLKIFDGEIPSSADHWKMKPNYNKYCSRLFCAESTAKEQIVELNPFCQADLSSSKIYVLDAFFEVYIIVGSRAQSQYSAFQIALAFAQEYGMLAAGMEDRPFIPVSTVVIEGVPRDLKSVFRKWKDGLSPTRMQKPSPGGLRRGRSLRVVPLNAAIEATR</sequence>
<feature type="compositionally biased region" description="Pro residues" evidence="1">
    <location>
        <begin position="159"/>
        <end position="176"/>
    </location>
</feature>
<dbReference type="InterPro" id="IPR057226">
    <property type="entry name" value="DUF7904"/>
</dbReference>
<feature type="region of interest" description="Disordered" evidence="1">
    <location>
        <begin position="1"/>
        <end position="332"/>
    </location>
</feature>
<feature type="compositionally biased region" description="Polar residues" evidence="1">
    <location>
        <begin position="234"/>
        <end position="243"/>
    </location>
</feature>
<dbReference type="SMART" id="SM00262">
    <property type="entry name" value="GEL"/>
    <property type="match status" value="3"/>
</dbReference>
<dbReference type="Pfam" id="PF25480">
    <property type="entry name" value="DUF7904"/>
    <property type="match status" value="1"/>
</dbReference>
<evidence type="ECO:0000313" key="4">
    <source>
        <dbReference type="Proteomes" id="UP000469558"/>
    </source>
</evidence>
<dbReference type="GO" id="GO:0005737">
    <property type="term" value="C:cytoplasm"/>
    <property type="evidence" value="ECO:0007669"/>
    <property type="project" value="TreeGrafter"/>
</dbReference>
<accession>A0A8T9CD19</accession>
<dbReference type="GO" id="GO:0015629">
    <property type="term" value="C:actin cytoskeleton"/>
    <property type="evidence" value="ECO:0007669"/>
    <property type="project" value="TreeGrafter"/>
</dbReference>
<feature type="compositionally biased region" description="Basic residues" evidence="1">
    <location>
        <begin position="21"/>
        <end position="31"/>
    </location>
</feature>
<dbReference type="GO" id="GO:0051016">
    <property type="term" value="P:barbed-end actin filament capping"/>
    <property type="evidence" value="ECO:0007669"/>
    <property type="project" value="TreeGrafter"/>
</dbReference>
<evidence type="ECO:0000313" key="3">
    <source>
        <dbReference type="EMBL" id="TVY80793.1"/>
    </source>
</evidence>
<keyword evidence="4" id="KW-1185">Reference proteome</keyword>
<dbReference type="Proteomes" id="UP000469558">
    <property type="component" value="Unassembled WGS sequence"/>
</dbReference>
<dbReference type="Gene3D" id="3.40.20.10">
    <property type="entry name" value="Severin"/>
    <property type="match status" value="3"/>
</dbReference>
<dbReference type="GO" id="GO:0051015">
    <property type="term" value="F:actin filament binding"/>
    <property type="evidence" value="ECO:0007669"/>
    <property type="project" value="InterPro"/>
</dbReference>
<dbReference type="InterPro" id="IPR007122">
    <property type="entry name" value="Villin/Gelsolin"/>
</dbReference>
<feature type="compositionally biased region" description="Polar residues" evidence="1">
    <location>
        <begin position="116"/>
        <end position="131"/>
    </location>
</feature>
<dbReference type="AlphaFoldDB" id="A0A8T9CD19"/>
<feature type="domain" description="DUF7904" evidence="2">
    <location>
        <begin position="385"/>
        <end position="483"/>
    </location>
</feature>
<comment type="caution">
    <text evidence="3">The sequence shown here is derived from an EMBL/GenBank/DDBJ whole genome shotgun (WGS) entry which is preliminary data.</text>
</comment>
<feature type="compositionally biased region" description="Polar residues" evidence="1">
    <location>
        <begin position="78"/>
        <end position="105"/>
    </location>
</feature>
<name>A0A8T9CD19_9HELO</name>
<evidence type="ECO:0000256" key="1">
    <source>
        <dbReference type="SAM" id="MobiDB-lite"/>
    </source>
</evidence>
<protein>
    <submittedName>
        <fullName evidence="3">Advillin</fullName>
    </submittedName>
</protein>
<dbReference type="GO" id="GO:0005546">
    <property type="term" value="F:phosphatidylinositol-4,5-bisphosphate binding"/>
    <property type="evidence" value="ECO:0007669"/>
    <property type="project" value="TreeGrafter"/>
</dbReference>
<dbReference type="EMBL" id="QGMK01000609">
    <property type="protein sequence ID" value="TVY80793.1"/>
    <property type="molecule type" value="Genomic_DNA"/>
</dbReference>
<dbReference type="SUPFAM" id="SSF55753">
    <property type="entry name" value="Actin depolymerizing proteins"/>
    <property type="match status" value="3"/>
</dbReference>
<dbReference type="PANTHER" id="PTHR11977:SF133">
    <property type="entry name" value="DUF4045 DOMAIN-CONTAINING PROTEIN"/>
    <property type="match status" value="1"/>
</dbReference>
<gene>
    <name evidence="3" type="primary">AVIL</name>
    <name evidence="3" type="ORF">LSUE1_G004151</name>
</gene>
<evidence type="ECO:0000259" key="2">
    <source>
        <dbReference type="Pfam" id="PF25480"/>
    </source>
</evidence>
<dbReference type="OrthoDB" id="6375767at2759"/>
<dbReference type="GO" id="GO:0008154">
    <property type="term" value="P:actin polymerization or depolymerization"/>
    <property type="evidence" value="ECO:0007669"/>
    <property type="project" value="TreeGrafter"/>
</dbReference>